<dbReference type="AlphaFoldDB" id="A0ABD4T5R5"/>
<proteinExistence type="predicted"/>
<dbReference type="Proteomes" id="UP000031561">
    <property type="component" value="Unassembled WGS sequence"/>
</dbReference>
<sequence length="145" mass="16080">MAFKSHSLTFEDQLGAVIGVLIGSSLMGVGLWAQGLEAHQREHWVETSGQIVDSVRYYDRQENETTYAPVIQFEINGDPARFTGSYQRYRLSEGKQVVVRYDPNDPVETARIVDSFDGIAPWAGFGLGAASLIAGLGRLLPFRWS</sequence>
<gene>
    <name evidence="3" type="ORF">QQ91_0014390</name>
</gene>
<dbReference type="RefSeq" id="WP_166282877.1">
    <property type="nucleotide sequence ID" value="NZ_JTHE03000083.1"/>
</dbReference>
<evidence type="ECO:0000256" key="1">
    <source>
        <dbReference type="SAM" id="Phobius"/>
    </source>
</evidence>
<name>A0ABD4T5R5_9CYAN</name>
<evidence type="ECO:0000259" key="2">
    <source>
        <dbReference type="Pfam" id="PF12158"/>
    </source>
</evidence>
<protein>
    <submittedName>
        <fullName evidence="3">DUF3592 domain-containing protein</fullName>
    </submittedName>
</protein>
<feature type="transmembrane region" description="Helical" evidence="1">
    <location>
        <begin position="14"/>
        <end position="33"/>
    </location>
</feature>
<dbReference type="InterPro" id="IPR021994">
    <property type="entry name" value="DUF3592"/>
</dbReference>
<evidence type="ECO:0000313" key="3">
    <source>
        <dbReference type="EMBL" id="MCM1984009.1"/>
    </source>
</evidence>
<comment type="caution">
    <text evidence="3">The sequence shown here is derived from an EMBL/GenBank/DDBJ whole genome shotgun (WGS) entry which is preliminary data.</text>
</comment>
<dbReference type="EMBL" id="JTHE03000083">
    <property type="protein sequence ID" value="MCM1984009.1"/>
    <property type="molecule type" value="Genomic_DNA"/>
</dbReference>
<organism evidence="3 4">
    <name type="scientific">Lyngbya confervoides BDU141951</name>
    <dbReference type="NCBI Taxonomy" id="1574623"/>
    <lineage>
        <taxon>Bacteria</taxon>
        <taxon>Bacillati</taxon>
        <taxon>Cyanobacteriota</taxon>
        <taxon>Cyanophyceae</taxon>
        <taxon>Oscillatoriophycideae</taxon>
        <taxon>Oscillatoriales</taxon>
        <taxon>Microcoleaceae</taxon>
        <taxon>Lyngbya</taxon>
    </lineage>
</organism>
<accession>A0ABD4T5R5</accession>
<dbReference type="Pfam" id="PF12158">
    <property type="entry name" value="DUF3592"/>
    <property type="match status" value="1"/>
</dbReference>
<feature type="transmembrane region" description="Helical" evidence="1">
    <location>
        <begin position="119"/>
        <end position="140"/>
    </location>
</feature>
<reference evidence="3 4" key="1">
    <citation type="journal article" date="2015" name="Genome Announc.">
        <title>Draft Genome Sequence of Filamentous Marine Cyanobacterium Lyngbya confervoides Strain BDU141951.</title>
        <authorList>
            <person name="Chandrababunaidu M.M."/>
            <person name="Sen D."/>
            <person name="Tripathy S."/>
        </authorList>
    </citation>
    <scope>NUCLEOTIDE SEQUENCE [LARGE SCALE GENOMIC DNA]</scope>
    <source>
        <strain evidence="3 4">BDU141951</strain>
    </source>
</reference>
<keyword evidence="1" id="KW-1133">Transmembrane helix</keyword>
<feature type="domain" description="DUF3592" evidence="2">
    <location>
        <begin position="47"/>
        <end position="107"/>
    </location>
</feature>
<evidence type="ECO:0000313" key="4">
    <source>
        <dbReference type="Proteomes" id="UP000031561"/>
    </source>
</evidence>
<keyword evidence="1" id="KW-0472">Membrane</keyword>
<keyword evidence="1" id="KW-0812">Transmembrane</keyword>
<keyword evidence="4" id="KW-1185">Reference proteome</keyword>